<dbReference type="Pfam" id="PF02602">
    <property type="entry name" value="HEM4"/>
    <property type="match status" value="1"/>
</dbReference>
<keyword evidence="3" id="KW-1185">Reference proteome</keyword>
<dbReference type="InterPro" id="IPR036108">
    <property type="entry name" value="4pyrrol_syn_uPrphyn_synt_sf"/>
</dbReference>
<accession>A0A1H8HGK5</accession>
<dbReference type="EMBL" id="FOCO01000017">
    <property type="protein sequence ID" value="SEN55124.1"/>
    <property type="molecule type" value="Genomic_DNA"/>
</dbReference>
<sequence>MATQSRLPAFLLTRPMAQSQRFAAQLRHRFGPDLLITISPLIAPHYLAPAFPVGPFTALIFTSETGVAAFAHHPNRPNCLPIRAYCVGDQTAKAAQSAGLEPVSADGDAATLIALIQATHTGPLLHLCGTQTRGDVAQTLTDAGHPTTALELYDQREHPLTAAAIDLLRGERPLLVPLFSPRSATLFCQHLAIVAPTAPLTVIALSAAVATALPTTMDHHTAKKPTADAMIVALANLCDPPQVP</sequence>
<reference evidence="2 3" key="1">
    <citation type="submission" date="2016-10" db="EMBL/GenBank/DDBJ databases">
        <authorList>
            <person name="de Groot N.N."/>
        </authorList>
    </citation>
    <scope>NUCLEOTIDE SEQUENCE [LARGE SCALE GENOMIC DNA]</scope>
    <source>
        <strain evidence="2 3">CGMCC 1.10836</strain>
    </source>
</reference>
<evidence type="ECO:0000313" key="2">
    <source>
        <dbReference type="EMBL" id="SEN55124.1"/>
    </source>
</evidence>
<feature type="domain" description="Tetrapyrrole biosynthesis uroporphyrinogen III synthase" evidence="1">
    <location>
        <begin position="55"/>
        <end position="231"/>
    </location>
</feature>
<dbReference type="InterPro" id="IPR003754">
    <property type="entry name" value="4pyrrol_synth_uPrphyn_synth"/>
</dbReference>
<dbReference type="GO" id="GO:0033014">
    <property type="term" value="P:tetrapyrrole biosynthetic process"/>
    <property type="evidence" value="ECO:0007669"/>
    <property type="project" value="InterPro"/>
</dbReference>
<dbReference type="SUPFAM" id="SSF69618">
    <property type="entry name" value="HemD-like"/>
    <property type="match status" value="1"/>
</dbReference>
<proteinExistence type="predicted"/>
<evidence type="ECO:0000259" key="1">
    <source>
        <dbReference type="Pfam" id="PF02602"/>
    </source>
</evidence>
<dbReference type="STRING" id="1077947.SAMN05216227_10176"/>
<dbReference type="Gene3D" id="3.40.50.10090">
    <property type="match status" value="2"/>
</dbReference>
<dbReference type="CDD" id="cd06578">
    <property type="entry name" value="HemD"/>
    <property type="match status" value="1"/>
</dbReference>
<dbReference type="AlphaFoldDB" id="A0A1H8HGK5"/>
<dbReference type="RefSeq" id="WP_050518858.1">
    <property type="nucleotide sequence ID" value="NZ_FOCO01000017.1"/>
</dbReference>
<name>A0A1H8HGK5_9RHOB</name>
<dbReference type="Proteomes" id="UP000183002">
    <property type="component" value="Unassembled WGS sequence"/>
</dbReference>
<dbReference type="GO" id="GO:0004852">
    <property type="term" value="F:uroporphyrinogen-III synthase activity"/>
    <property type="evidence" value="ECO:0007669"/>
    <property type="project" value="InterPro"/>
</dbReference>
<gene>
    <name evidence="2" type="ORF">SAMN05216227_10176</name>
</gene>
<protein>
    <submittedName>
        <fullName evidence="2">Uroporphyrinogen-III synthase</fullName>
    </submittedName>
</protein>
<organism evidence="2 3">
    <name type="scientific">Pseudorhodobacter antarcticus</name>
    <dbReference type="NCBI Taxonomy" id="1077947"/>
    <lineage>
        <taxon>Bacteria</taxon>
        <taxon>Pseudomonadati</taxon>
        <taxon>Pseudomonadota</taxon>
        <taxon>Alphaproteobacteria</taxon>
        <taxon>Rhodobacterales</taxon>
        <taxon>Paracoccaceae</taxon>
        <taxon>Pseudorhodobacter</taxon>
    </lineage>
</organism>
<evidence type="ECO:0000313" key="3">
    <source>
        <dbReference type="Proteomes" id="UP000183002"/>
    </source>
</evidence>